<evidence type="ECO:0000313" key="2">
    <source>
        <dbReference type="EMBL" id="MEY8661858.1"/>
    </source>
</evidence>
<feature type="transmembrane region" description="Helical" evidence="1">
    <location>
        <begin position="293"/>
        <end position="315"/>
    </location>
</feature>
<evidence type="ECO:0000256" key="1">
    <source>
        <dbReference type="SAM" id="Phobius"/>
    </source>
</evidence>
<evidence type="ECO:0000313" key="3">
    <source>
        <dbReference type="Proteomes" id="UP001565236"/>
    </source>
</evidence>
<proteinExistence type="predicted"/>
<dbReference type="Proteomes" id="UP001565236">
    <property type="component" value="Unassembled WGS sequence"/>
</dbReference>
<dbReference type="RefSeq" id="WP_369941025.1">
    <property type="nucleotide sequence ID" value="NZ_JBCLUF010000007.1"/>
</dbReference>
<feature type="transmembrane region" description="Helical" evidence="1">
    <location>
        <begin position="266"/>
        <end position="287"/>
    </location>
</feature>
<protein>
    <recommendedName>
        <fullName evidence="4">MacB-like periplasmic core domain-containing protein</fullName>
    </recommendedName>
</protein>
<dbReference type="EMBL" id="JBCLUF010000007">
    <property type="protein sequence ID" value="MEY8661858.1"/>
    <property type="molecule type" value="Genomic_DNA"/>
</dbReference>
<sequence>MFKRKFVFVIYIALLAFLSVYLFFKIQERDIIIRLNNNNLSLDAYKVTPKQNSSLAAFSEKVKNASALDDIQIHYQSKKDPRITYFYGKGDYDVPPMISGHFFSNADFDSAVPLLVVGKNYQDKLYHPKDQAYLKLDGQYVPVLGIMGEQYASELDDQIFIAASVATLNELNTSHYRIVLDMTEPLSAKTLKKQLNLATAKSLVNKNFIISHESWLSSHLAQVLGLMAVVVGVLAQMLLWLLASGKRFAEATFLKADKARFIFDEWRTYSLWLLLGLGSGTLFGILYFQMTSYVALISYLLGIAILCSMSFYLLIKARLEKEGK</sequence>
<keyword evidence="1" id="KW-1133">Transmembrane helix</keyword>
<keyword evidence="1" id="KW-0472">Membrane</keyword>
<feature type="transmembrane region" description="Helical" evidence="1">
    <location>
        <begin position="7"/>
        <end position="24"/>
    </location>
</feature>
<gene>
    <name evidence="2" type="ORF">AALT52_02970</name>
</gene>
<organism evidence="2 3">
    <name type="scientific">Ligilactobacillus faecis</name>
    <dbReference type="NCBI Taxonomy" id="762833"/>
    <lineage>
        <taxon>Bacteria</taxon>
        <taxon>Bacillati</taxon>
        <taxon>Bacillota</taxon>
        <taxon>Bacilli</taxon>
        <taxon>Lactobacillales</taxon>
        <taxon>Lactobacillaceae</taxon>
        <taxon>Ligilactobacillus</taxon>
    </lineage>
</organism>
<keyword evidence="1" id="KW-0812">Transmembrane</keyword>
<evidence type="ECO:0008006" key="4">
    <source>
        <dbReference type="Google" id="ProtNLM"/>
    </source>
</evidence>
<accession>A0ABV4DPQ2</accession>
<reference evidence="2 3" key="1">
    <citation type="submission" date="2024-03" db="EMBL/GenBank/DDBJ databases">
        <title>Mouse gut bacterial collection (mGBC) of GemPharmatech.</title>
        <authorList>
            <person name="He Y."/>
            <person name="Dong L."/>
            <person name="Wu D."/>
            <person name="Gao X."/>
            <person name="Lin Z."/>
        </authorList>
    </citation>
    <scope>NUCLEOTIDE SEQUENCE [LARGE SCALE GENOMIC DNA]</scope>
    <source>
        <strain evidence="2 3">15-30</strain>
    </source>
</reference>
<feature type="transmembrane region" description="Helical" evidence="1">
    <location>
        <begin position="223"/>
        <end position="245"/>
    </location>
</feature>
<keyword evidence="3" id="KW-1185">Reference proteome</keyword>
<comment type="caution">
    <text evidence="2">The sequence shown here is derived from an EMBL/GenBank/DDBJ whole genome shotgun (WGS) entry which is preliminary data.</text>
</comment>
<name>A0ABV4DPQ2_9LACO</name>